<evidence type="ECO:0000313" key="6">
    <source>
        <dbReference type="Proteomes" id="UP001497392"/>
    </source>
</evidence>
<evidence type="ECO:0000313" key="5">
    <source>
        <dbReference type="EMBL" id="CAL5227112.1"/>
    </source>
</evidence>
<keyword evidence="2" id="KW-0833">Ubl conjugation pathway</keyword>
<accession>A0ABP1G4Q8</accession>
<dbReference type="EMBL" id="CAXHTA020000017">
    <property type="protein sequence ID" value="CAL5227112.1"/>
    <property type="molecule type" value="Genomic_DNA"/>
</dbReference>
<evidence type="ECO:0000256" key="3">
    <source>
        <dbReference type="SAM" id="MobiDB-lite"/>
    </source>
</evidence>
<comment type="pathway">
    <text evidence="1">Protein modification; protein ubiquitination.</text>
</comment>
<feature type="domain" description="F-box" evidence="4">
    <location>
        <begin position="86"/>
        <end position="132"/>
    </location>
</feature>
<keyword evidence="6" id="KW-1185">Reference proteome</keyword>
<proteinExistence type="predicted"/>
<dbReference type="PANTHER" id="PTHR46550">
    <property type="entry name" value="F-BOX ONLY PROTEIN 3"/>
    <property type="match status" value="1"/>
</dbReference>
<dbReference type="InterPro" id="IPR001810">
    <property type="entry name" value="F-box_dom"/>
</dbReference>
<dbReference type="InterPro" id="IPR052121">
    <property type="entry name" value="F-box_SCF_Substrate_Recog"/>
</dbReference>
<feature type="region of interest" description="Disordered" evidence="3">
    <location>
        <begin position="25"/>
        <end position="75"/>
    </location>
</feature>
<name>A0ABP1G4Q8_9CHLO</name>
<gene>
    <name evidence="5" type="primary">g10021</name>
    <name evidence="5" type="ORF">VP750_LOCUS9018</name>
</gene>
<protein>
    <submittedName>
        <fullName evidence="5">G10021 protein</fullName>
    </submittedName>
</protein>
<dbReference type="Pfam" id="PF12937">
    <property type="entry name" value="F-box-like"/>
    <property type="match status" value="1"/>
</dbReference>
<dbReference type="PANTHER" id="PTHR46550:SF1">
    <property type="entry name" value="F-BOX PROTEIN 3"/>
    <property type="match status" value="1"/>
</dbReference>
<dbReference type="SMART" id="SM00256">
    <property type="entry name" value="FBOX"/>
    <property type="match status" value="1"/>
</dbReference>
<dbReference type="SUPFAM" id="SSF81383">
    <property type="entry name" value="F-box domain"/>
    <property type="match status" value="1"/>
</dbReference>
<feature type="compositionally biased region" description="Polar residues" evidence="3">
    <location>
        <begin position="60"/>
        <end position="71"/>
    </location>
</feature>
<dbReference type="InterPro" id="IPR036047">
    <property type="entry name" value="F-box-like_dom_sf"/>
</dbReference>
<dbReference type="PROSITE" id="PS50181">
    <property type="entry name" value="FBOX"/>
    <property type="match status" value="1"/>
</dbReference>
<evidence type="ECO:0000256" key="2">
    <source>
        <dbReference type="ARBA" id="ARBA00022786"/>
    </source>
</evidence>
<evidence type="ECO:0000256" key="1">
    <source>
        <dbReference type="ARBA" id="ARBA00004906"/>
    </source>
</evidence>
<dbReference type="Gene3D" id="1.20.1280.50">
    <property type="match status" value="1"/>
</dbReference>
<reference evidence="5 6" key="1">
    <citation type="submission" date="2024-06" db="EMBL/GenBank/DDBJ databases">
        <authorList>
            <person name="Kraege A."/>
            <person name="Thomma B."/>
        </authorList>
    </citation>
    <scope>NUCLEOTIDE SEQUENCE [LARGE SCALE GENOMIC DNA]</scope>
</reference>
<dbReference type="Proteomes" id="UP001497392">
    <property type="component" value="Unassembled WGS sequence"/>
</dbReference>
<organism evidence="5 6">
    <name type="scientific">Coccomyxa viridis</name>
    <dbReference type="NCBI Taxonomy" id="1274662"/>
    <lineage>
        <taxon>Eukaryota</taxon>
        <taxon>Viridiplantae</taxon>
        <taxon>Chlorophyta</taxon>
        <taxon>core chlorophytes</taxon>
        <taxon>Trebouxiophyceae</taxon>
        <taxon>Trebouxiophyceae incertae sedis</taxon>
        <taxon>Coccomyxaceae</taxon>
        <taxon>Coccomyxa</taxon>
    </lineage>
</organism>
<comment type="caution">
    <text evidence="5">The sequence shown here is derived from an EMBL/GenBank/DDBJ whole genome shotgun (WGS) entry which is preliminary data.</text>
</comment>
<evidence type="ECO:0000259" key="4">
    <source>
        <dbReference type="PROSITE" id="PS50181"/>
    </source>
</evidence>
<sequence>MDTTAEELLSARAAEEEAEANAFDDELLEALSEGDTGPASPEVSIDGNNGDTPSAKRQKLYSTGTAEQSAGQLPASRGALLPGSLQGSLQVFPSELVFRVLSFLSAEDLTAAAPVCRHFRIAACSNMLWRRLFDARFGSLREETDAAKEWERPLAWKDRYMARDAAELKEVLQSVSDMLKPFYAQMTAAKRSVSLGVMENLHLAEAQSAGQVAAWRKSRGLPMLGPAPADTCKARCCFMQLSNTVYVCERCGLAHFCGEACTERVLDRSCDLPVCPISGCCFSRMVFPWEEGGDMDPRDHKGDEGVTEAADDGMAGRLATAYVDGYNCTSEAELHRLISGHC</sequence>